<evidence type="ECO:0000313" key="5">
    <source>
        <dbReference type="EMBL" id="MXV17109.1"/>
    </source>
</evidence>
<dbReference type="EMBL" id="WVHS01000004">
    <property type="protein sequence ID" value="MXV17109.1"/>
    <property type="molecule type" value="Genomic_DNA"/>
</dbReference>
<name>A0A7K1Y270_9SPHI</name>
<sequence length="374" mass="41753">MSGVQKILFLTLRTFSVTGGIEKMCRSMAKALYDLEVDGKIRMRMYSAYDRSSQLDLRYLPPSHFTAFAGRRGLFAWRSFLAGLDSDMIILSHIHLLPVIRLVHIFSSQKRVAVFAHGTEVWRAGKAWEKAMLRSRRLKIWSVSHFTAQEVRARQQADERDIFVLNNCLDPFFVPPDDFKKPPALLRKYGLTPGQPVLMTLARLVSPDEQKGYDQVLECLPSLKAKFPGICYLLAGQTAGSERLRLETLINNRGLAGDVRFTGFIPDNLLPDIYQLADIFVMPSRREGFGIVFIEAAACGACIIGGNQDGSADALLNGKLGKMVDPDDIGGMTTAIETMLMSPDPALRRQVQSLCLQSFGFEGYRKQVQLLLGV</sequence>
<evidence type="ECO:0000256" key="2">
    <source>
        <dbReference type="ARBA" id="ARBA00022676"/>
    </source>
</evidence>
<dbReference type="Gene3D" id="3.40.50.2000">
    <property type="entry name" value="Glycogen Phosphorylase B"/>
    <property type="match status" value="2"/>
</dbReference>
<evidence type="ECO:0000256" key="1">
    <source>
        <dbReference type="ARBA" id="ARBA00009481"/>
    </source>
</evidence>
<proteinExistence type="inferred from homology"/>
<protein>
    <submittedName>
        <fullName evidence="5">Glycosyltransferase</fullName>
    </submittedName>
</protein>
<dbReference type="InterPro" id="IPR001296">
    <property type="entry name" value="Glyco_trans_1"/>
</dbReference>
<reference evidence="5 6" key="1">
    <citation type="submission" date="2019-11" db="EMBL/GenBank/DDBJ databases">
        <title>Pedobacter sp. HMF7056 Genome sequencing and assembly.</title>
        <authorList>
            <person name="Kang H."/>
            <person name="Kim H."/>
            <person name="Joh K."/>
        </authorList>
    </citation>
    <scope>NUCLEOTIDE SEQUENCE [LARGE SCALE GENOMIC DNA]</scope>
    <source>
        <strain evidence="5 6">HMF7056</strain>
    </source>
</reference>
<dbReference type="Proteomes" id="UP000451233">
    <property type="component" value="Unassembled WGS sequence"/>
</dbReference>
<dbReference type="GO" id="GO:0016757">
    <property type="term" value="F:glycosyltransferase activity"/>
    <property type="evidence" value="ECO:0007669"/>
    <property type="project" value="UniProtKB-KW"/>
</dbReference>
<keyword evidence="2" id="KW-0328">Glycosyltransferase</keyword>
<accession>A0A7K1Y270</accession>
<comment type="similarity">
    <text evidence="1">Belongs to the glycosyltransferase group 1 family. Glycosyltransferase 4 subfamily.</text>
</comment>
<dbReference type="SUPFAM" id="SSF53756">
    <property type="entry name" value="UDP-Glycosyltransferase/glycogen phosphorylase"/>
    <property type="match status" value="1"/>
</dbReference>
<evidence type="ECO:0000259" key="4">
    <source>
        <dbReference type="Pfam" id="PF00534"/>
    </source>
</evidence>
<keyword evidence="6" id="KW-1185">Reference proteome</keyword>
<dbReference type="CDD" id="cd03801">
    <property type="entry name" value="GT4_PimA-like"/>
    <property type="match status" value="1"/>
</dbReference>
<dbReference type="Pfam" id="PF00534">
    <property type="entry name" value="Glycos_transf_1"/>
    <property type="match status" value="1"/>
</dbReference>
<gene>
    <name evidence="5" type="ORF">GS398_17545</name>
</gene>
<dbReference type="PANTHER" id="PTHR12526">
    <property type="entry name" value="GLYCOSYLTRANSFERASE"/>
    <property type="match status" value="1"/>
</dbReference>
<evidence type="ECO:0000313" key="6">
    <source>
        <dbReference type="Proteomes" id="UP000451233"/>
    </source>
</evidence>
<dbReference type="PANTHER" id="PTHR12526:SF640">
    <property type="entry name" value="COLANIC ACID BIOSYNTHESIS GLYCOSYLTRANSFERASE WCAL-RELATED"/>
    <property type="match status" value="1"/>
</dbReference>
<feature type="domain" description="Glycosyl transferase family 1" evidence="4">
    <location>
        <begin position="188"/>
        <end position="346"/>
    </location>
</feature>
<dbReference type="RefSeq" id="WP_160908111.1">
    <property type="nucleotide sequence ID" value="NZ_WVHS01000004.1"/>
</dbReference>
<comment type="caution">
    <text evidence="5">The sequence shown here is derived from an EMBL/GenBank/DDBJ whole genome shotgun (WGS) entry which is preliminary data.</text>
</comment>
<keyword evidence="3 5" id="KW-0808">Transferase</keyword>
<dbReference type="AlphaFoldDB" id="A0A7K1Y270"/>
<organism evidence="5 6">
    <name type="scientific">Hufsiella ginkgonis</name>
    <dbReference type="NCBI Taxonomy" id="2695274"/>
    <lineage>
        <taxon>Bacteria</taxon>
        <taxon>Pseudomonadati</taxon>
        <taxon>Bacteroidota</taxon>
        <taxon>Sphingobacteriia</taxon>
        <taxon>Sphingobacteriales</taxon>
        <taxon>Sphingobacteriaceae</taxon>
        <taxon>Hufsiella</taxon>
    </lineage>
</organism>
<evidence type="ECO:0000256" key="3">
    <source>
        <dbReference type="ARBA" id="ARBA00022679"/>
    </source>
</evidence>